<sequence length="267" mass="30211">MIKKLKLKNFKCFSNIELELGNVTLLAGANGCGKSSLIHALLLLRQSIEQGNHLGSLCLYGKYIDLGFAKEIIYENADEKELSIEITNESEEYLKFAPQYEADKYILEVEKAEYKDILKINKFNLFSTSFEYLSAERIPPQNIFSAISFEEALGKEGQNTISFLEKYGLKIQVDSKLCVEDTKQSYLLYQANAWLDILFNGFKLNISKLAEADAVSLRYQEQGENHVSIPHRAINVGFGITYVLPILVALLKAKKDDFIIIENPEAC</sequence>
<dbReference type="PANTHER" id="PTHR43581:SF2">
    <property type="entry name" value="EXCINUCLEASE ATPASE SUBUNIT"/>
    <property type="match status" value="1"/>
</dbReference>
<feature type="domain" description="Endonuclease GajA/Old nuclease/RecF-like AAA" evidence="1">
    <location>
        <begin position="1"/>
        <end position="135"/>
    </location>
</feature>
<keyword evidence="3" id="KW-1185">Reference proteome</keyword>
<dbReference type="AlphaFoldDB" id="N2AVP5"/>
<evidence type="ECO:0000313" key="3">
    <source>
        <dbReference type="Proteomes" id="UP000012589"/>
    </source>
</evidence>
<evidence type="ECO:0000259" key="1">
    <source>
        <dbReference type="Pfam" id="PF13175"/>
    </source>
</evidence>
<evidence type="ECO:0000313" key="2">
    <source>
        <dbReference type="EMBL" id="EMZ28539.1"/>
    </source>
</evidence>
<dbReference type="HOGENOM" id="CLU_032548_0_0_9"/>
<dbReference type="Proteomes" id="UP000012589">
    <property type="component" value="Unassembled WGS sequence"/>
</dbReference>
<accession>N2AVP5</accession>
<proteinExistence type="predicted"/>
<dbReference type="InterPro" id="IPR041685">
    <property type="entry name" value="AAA_GajA/Old/RecF-like"/>
</dbReference>
<dbReference type="InterPro" id="IPR051396">
    <property type="entry name" value="Bact_Antivir_Def_Nuclease"/>
</dbReference>
<dbReference type="Pfam" id="PF13175">
    <property type="entry name" value="AAA_15"/>
    <property type="match status" value="1"/>
</dbReference>
<dbReference type="SUPFAM" id="SSF52540">
    <property type="entry name" value="P-loop containing nucleoside triphosphate hydrolases"/>
    <property type="match status" value="1"/>
</dbReference>
<protein>
    <recommendedName>
        <fullName evidence="1">Endonuclease GajA/Old nuclease/RecF-like AAA domain-containing protein</fullName>
    </recommendedName>
</protein>
<dbReference type="PATRIC" id="fig|1235802.3.peg.2016"/>
<dbReference type="STRING" id="1235802.C823_01906"/>
<gene>
    <name evidence="2" type="ORF">C823_01906</name>
</gene>
<dbReference type="Gene3D" id="3.40.50.300">
    <property type="entry name" value="P-loop containing nucleotide triphosphate hydrolases"/>
    <property type="match status" value="1"/>
</dbReference>
<dbReference type="PANTHER" id="PTHR43581">
    <property type="entry name" value="ATP/GTP PHOSPHATASE"/>
    <property type="match status" value="1"/>
</dbReference>
<dbReference type="EMBL" id="AQFT01000063">
    <property type="protein sequence ID" value="EMZ28539.1"/>
    <property type="molecule type" value="Genomic_DNA"/>
</dbReference>
<dbReference type="OrthoDB" id="308933at2"/>
<comment type="caution">
    <text evidence="2">The sequence shown here is derived from an EMBL/GenBank/DDBJ whole genome shotgun (WGS) entry which is preliminary data.</text>
</comment>
<reference evidence="2 3" key="1">
    <citation type="journal article" date="2014" name="Genome Announc.">
        <title>Draft genome sequences of the altered schaedler flora, a defined bacterial community from gnotobiotic mice.</title>
        <authorList>
            <person name="Wannemuehler M.J."/>
            <person name="Overstreet A.M."/>
            <person name="Ward D.V."/>
            <person name="Phillips G.J."/>
        </authorList>
    </citation>
    <scope>NUCLEOTIDE SEQUENCE [LARGE SCALE GENOMIC DNA]</scope>
    <source>
        <strain evidence="2 3">ASF492</strain>
    </source>
</reference>
<dbReference type="InterPro" id="IPR027417">
    <property type="entry name" value="P-loop_NTPase"/>
</dbReference>
<dbReference type="eggNOG" id="COG4938">
    <property type="taxonomic scope" value="Bacteria"/>
</dbReference>
<organism evidence="2 3">
    <name type="scientific">Eubacterium plexicaudatum ASF492</name>
    <dbReference type="NCBI Taxonomy" id="1235802"/>
    <lineage>
        <taxon>Bacteria</taxon>
        <taxon>Bacillati</taxon>
        <taxon>Bacillota</taxon>
        <taxon>Clostridia</taxon>
        <taxon>Eubacteriales</taxon>
        <taxon>Eubacteriaceae</taxon>
        <taxon>Eubacterium</taxon>
    </lineage>
</organism>
<name>N2AVP5_9FIRM</name>